<evidence type="ECO:0000313" key="1">
    <source>
        <dbReference type="EMBL" id="KPN31939.1"/>
    </source>
</evidence>
<sequence>MEHAPVPDNYYIEDIWHDSPLTDDERKAFRDQIRQLILGIKENTHIDLGHSAIGAIDFNSFRDESDVSITVYLKPDELETKPAGDESFWDEGEDPDADEAHYLRDLGHEWAALEYDIISELVLMLDLPEVPVELSDYLLIGEEHGPCLFCTSSGPSQACFSITAHIPEITQRIYDNAEFELARRLNIPIDGSDK</sequence>
<proteinExistence type="predicted"/>
<dbReference type="Proteomes" id="UP000050535">
    <property type="component" value="Unassembled WGS sequence"/>
</dbReference>
<evidence type="ECO:0000313" key="2">
    <source>
        <dbReference type="Proteomes" id="UP000050535"/>
    </source>
</evidence>
<gene>
    <name evidence="1" type="ORF">SY89_02696</name>
</gene>
<organism evidence="1 2">
    <name type="scientific">Halolamina pelagica</name>
    <dbReference type="NCBI Taxonomy" id="699431"/>
    <lineage>
        <taxon>Archaea</taxon>
        <taxon>Methanobacteriati</taxon>
        <taxon>Methanobacteriota</taxon>
        <taxon>Stenosarchaea group</taxon>
        <taxon>Halobacteria</taxon>
        <taxon>Halobacteriales</taxon>
        <taxon>Haloferacaceae</taxon>
    </lineage>
</organism>
<keyword evidence="2" id="KW-1185">Reference proteome</keyword>
<reference evidence="2" key="1">
    <citation type="submission" date="2013-11" db="EMBL/GenBank/DDBJ databases">
        <authorList>
            <person name="Hoang H.T."/>
            <person name="Killian M.L."/>
            <person name="Madson D.M."/>
            <person name="Arruda P.H.E."/>
            <person name="Sun D."/>
            <person name="Schwartz K.J."/>
            <person name="Yoon K."/>
        </authorList>
    </citation>
    <scope>NUCLEOTIDE SEQUENCE [LARGE SCALE GENOMIC DNA]</scope>
    <source>
        <strain evidence="2">CDK2</strain>
    </source>
</reference>
<dbReference type="STRING" id="699431.SY89_02696"/>
<dbReference type="EMBL" id="LGUC01000001">
    <property type="protein sequence ID" value="KPN31939.1"/>
    <property type="molecule type" value="Genomic_DNA"/>
</dbReference>
<dbReference type="AlphaFoldDB" id="A0A0N8I0C7"/>
<name>A0A0N8I0C7_9EURY</name>
<protein>
    <submittedName>
        <fullName evidence="1">Uncharacterized protein</fullName>
    </submittedName>
</protein>
<accession>A0A0N8I0C7</accession>
<comment type="caution">
    <text evidence="1">The sequence shown here is derived from an EMBL/GenBank/DDBJ whole genome shotgun (WGS) entry which is preliminary data.</text>
</comment>